<reference evidence="2" key="1">
    <citation type="submission" date="2021-02" db="EMBL/GenBank/DDBJ databases">
        <authorList>
            <person name="Dougan E. K."/>
            <person name="Rhodes N."/>
            <person name="Thang M."/>
            <person name="Chan C."/>
        </authorList>
    </citation>
    <scope>NUCLEOTIDE SEQUENCE</scope>
</reference>
<organism evidence="2 3">
    <name type="scientific">Symbiodinium necroappetens</name>
    <dbReference type="NCBI Taxonomy" id="1628268"/>
    <lineage>
        <taxon>Eukaryota</taxon>
        <taxon>Sar</taxon>
        <taxon>Alveolata</taxon>
        <taxon>Dinophyceae</taxon>
        <taxon>Suessiales</taxon>
        <taxon>Symbiodiniaceae</taxon>
        <taxon>Symbiodinium</taxon>
    </lineage>
</organism>
<evidence type="ECO:0000313" key="3">
    <source>
        <dbReference type="Proteomes" id="UP000601435"/>
    </source>
</evidence>
<dbReference type="AlphaFoldDB" id="A0A812U3B2"/>
<gene>
    <name evidence="2" type="primary">CEP104</name>
    <name evidence="2" type="ORF">SNEC2469_LOCUS16017</name>
</gene>
<feature type="region of interest" description="Disordered" evidence="1">
    <location>
        <begin position="1"/>
        <end position="86"/>
    </location>
</feature>
<evidence type="ECO:0000313" key="2">
    <source>
        <dbReference type="EMBL" id="CAE7555418.1"/>
    </source>
</evidence>
<evidence type="ECO:0000256" key="1">
    <source>
        <dbReference type="SAM" id="MobiDB-lite"/>
    </source>
</evidence>
<name>A0A812U3B2_9DINO</name>
<proteinExistence type="predicted"/>
<protein>
    <submittedName>
        <fullName evidence="2">CEP104 protein</fullName>
    </submittedName>
</protein>
<feature type="non-terminal residue" evidence="2">
    <location>
        <position position="86"/>
    </location>
</feature>
<feature type="compositionally biased region" description="Polar residues" evidence="1">
    <location>
        <begin position="17"/>
        <end position="28"/>
    </location>
</feature>
<dbReference type="Proteomes" id="UP000601435">
    <property type="component" value="Unassembled WGS sequence"/>
</dbReference>
<keyword evidence="3" id="KW-1185">Reference proteome</keyword>
<accession>A0A812U3B2</accession>
<sequence length="86" mass="8782">DDAETASFADEMPVTPSVGSTAKPSPSNVAKAGDRGAGDRAAGFRPAPNGTRVNTVEEPIPESKHPLGGVPNLEDLGQPDPIPTHL</sequence>
<comment type="caution">
    <text evidence="2">The sequence shown here is derived from an EMBL/GenBank/DDBJ whole genome shotgun (WGS) entry which is preliminary data.</text>
</comment>
<dbReference type="EMBL" id="CAJNJA010026142">
    <property type="protein sequence ID" value="CAE7555418.1"/>
    <property type="molecule type" value="Genomic_DNA"/>
</dbReference>
<feature type="non-terminal residue" evidence="2">
    <location>
        <position position="1"/>
    </location>
</feature>